<sequence length="73" mass="8432">MISSCCPRNDGNLNISVRHLITVSILMYKRMFTYFMTMQNCVLGTQANSWEYKGYPKGELSLIQSVNDCKCRK</sequence>
<protein>
    <submittedName>
        <fullName evidence="1">mRNA decapping complex subunit 2</fullName>
    </submittedName>
</protein>
<reference evidence="1" key="2">
    <citation type="journal article" date="2023" name="BMC Genomics">
        <title>Pest status, molecular evolution, and epigenetic factors derived from the genome assembly of Frankliniella fusca, a thysanopteran phytovirus vector.</title>
        <authorList>
            <person name="Catto M.A."/>
            <person name="Labadie P.E."/>
            <person name="Jacobson A.L."/>
            <person name="Kennedy G.G."/>
            <person name="Srinivasan R."/>
            <person name="Hunt B.G."/>
        </authorList>
    </citation>
    <scope>NUCLEOTIDE SEQUENCE</scope>
    <source>
        <strain evidence="1">PL_HMW_Pooled</strain>
    </source>
</reference>
<name>A0AAE1LIS5_9NEOP</name>
<dbReference type="Proteomes" id="UP001219518">
    <property type="component" value="Unassembled WGS sequence"/>
</dbReference>
<accession>A0AAE1LIS5</accession>
<reference evidence="1" key="1">
    <citation type="submission" date="2021-07" db="EMBL/GenBank/DDBJ databases">
        <authorList>
            <person name="Catto M.A."/>
            <person name="Jacobson A."/>
            <person name="Kennedy G."/>
            <person name="Labadie P."/>
            <person name="Hunt B.G."/>
            <person name="Srinivasan R."/>
        </authorList>
    </citation>
    <scope>NUCLEOTIDE SEQUENCE</scope>
    <source>
        <strain evidence="1">PL_HMW_Pooled</strain>
        <tissue evidence="1">Head</tissue>
    </source>
</reference>
<keyword evidence="2" id="KW-1185">Reference proteome</keyword>
<evidence type="ECO:0000313" key="1">
    <source>
        <dbReference type="EMBL" id="KAK3920975.1"/>
    </source>
</evidence>
<dbReference type="AlphaFoldDB" id="A0AAE1LIS5"/>
<gene>
    <name evidence="1" type="ORF">KUF71_010190</name>
</gene>
<proteinExistence type="predicted"/>
<comment type="caution">
    <text evidence="1">The sequence shown here is derived from an EMBL/GenBank/DDBJ whole genome shotgun (WGS) entry which is preliminary data.</text>
</comment>
<evidence type="ECO:0000313" key="2">
    <source>
        <dbReference type="Proteomes" id="UP001219518"/>
    </source>
</evidence>
<dbReference type="EMBL" id="JAHWGI010001029">
    <property type="protein sequence ID" value="KAK3920975.1"/>
    <property type="molecule type" value="Genomic_DNA"/>
</dbReference>
<organism evidence="1 2">
    <name type="scientific">Frankliniella fusca</name>
    <dbReference type="NCBI Taxonomy" id="407009"/>
    <lineage>
        <taxon>Eukaryota</taxon>
        <taxon>Metazoa</taxon>
        <taxon>Ecdysozoa</taxon>
        <taxon>Arthropoda</taxon>
        <taxon>Hexapoda</taxon>
        <taxon>Insecta</taxon>
        <taxon>Pterygota</taxon>
        <taxon>Neoptera</taxon>
        <taxon>Paraneoptera</taxon>
        <taxon>Thysanoptera</taxon>
        <taxon>Terebrantia</taxon>
        <taxon>Thripoidea</taxon>
        <taxon>Thripidae</taxon>
        <taxon>Frankliniella</taxon>
    </lineage>
</organism>